<dbReference type="GO" id="GO:0005524">
    <property type="term" value="F:ATP binding"/>
    <property type="evidence" value="ECO:0007669"/>
    <property type="project" value="UniProtKB-KW"/>
</dbReference>
<dbReference type="InterPro" id="IPR013986">
    <property type="entry name" value="DExx_box_DNA_helicase_dom_sf"/>
</dbReference>
<evidence type="ECO:0000256" key="8">
    <source>
        <dbReference type="ARBA" id="ARBA00023125"/>
    </source>
</evidence>
<dbReference type="PANTHER" id="PTHR30591:SF1">
    <property type="entry name" value="RECBCD ENZYME SUBUNIT RECC"/>
    <property type="match status" value="1"/>
</dbReference>
<keyword evidence="4 10" id="KW-0378">Hydrolase</keyword>
<dbReference type="GO" id="GO:0004386">
    <property type="term" value="F:helicase activity"/>
    <property type="evidence" value="ECO:0007669"/>
    <property type="project" value="UniProtKB-KW"/>
</dbReference>
<evidence type="ECO:0000256" key="1">
    <source>
        <dbReference type="ARBA" id="ARBA00022722"/>
    </source>
</evidence>
<evidence type="ECO:0000313" key="10">
    <source>
        <dbReference type="EMBL" id="SQK72684.1"/>
    </source>
</evidence>
<accession>A0A2X5SAU2</accession>
<dbReference type="PANTHER" id="PTHR30591">
    <property type="entry name" value="RECBCD ENZYME SUBUNIT RECC"/>
    <property type="match status" value="1"/>
</dbReference>
<evidence type="ECO:0000256" key="4">
    <source>
        <dbReference type="ARBA" id="ARBA00022801"/>
    </source>
</evidence>
<dbReference type="GO" id="GO:0006281">
    <property type="term" value="P:DNA repair"/>
    <property type="evidence" value="ECO:0007669"/>
    <property type="project" value="UniProtKB-KW"/>
</dbReference>
<keyword evidence="5" id="KW-0347">Helicase</keyword>
<organism evidence="10 11">
    <name type="scientific">Tatumella ptyseos</name>
    <dbReference type="NCBI Taxonomy" id="82987"/>
    <lineage>
        <taxon>Bacteria</taxon>
        <taxon>Pseudomonadati</taxon>
        <taxon>Pseudomonadota</taxon>
        <taxon>Gammaproteobacteria</taxon>
        <taxon>Enterobacterales</taxon>
        <taxon>Erwiniaceae</taxon>
        <taxon>Tatumella</taxon>
    </lineage>
</organism>
<sequence>MFRVYHSNQLDILKDLTAHLINREPLADPFSKEVILVQSPGMAQWLQMALAEEFSVAANIEFPLPASFIWQMFVCVLPGIPKQSAFNKSAMSWKLMKLLPGLLSEDTFLPLRHYLNDDEDKRKLFQLSSRIADLFDQYLVYRPDWLNLWEQQQMADGPGEAQQWQAPLWRALVAYTAELEQPEWHRANLYSRFIEALENGDTCPEGLPPRVFICGISALPPVYLQALQALGRHIDIHLLFTNPCRDYWGISVTPPSLRSCKVVSASCTSRNSNVRCSVIRHRPHRCLVRTVNNS</sequence>
<dbReference type="GO" id="GO:0003677">
    <property type="term" value="F:DNA binding"/>
    <property type="evidence" value="ECO:0007669"/>
    <property type="project" value="UniProtKB-KW"/>
</dbReference>
<keyword evidence="2" id="KW-0547">Nucleotide-binding</keyword>
<dbReference type="InterPro" id="IPR027417">
    <property type="entry name" value="P-loop_NTPase"/>
</dbReference>
<dbReference type="Gene3D" id="1.10.10.160">
    <property type="match status" value="1"/>
</dbReference>
<protein>
    <submittedName>
        <fullName evidence="10">Exodeoxyribonuclease V gamma chain</fullName>
        <ecNumber evidence="10">3.1.11.5</ecNumber>
    </submittedName>
</protein>
<dbReference type="SUPFAM" id="SSF52540">
    <property type="entry name" value="P-loop containing nucleoside triphosphate hydrolases"/>
    <property type="match status" value="1"/>
</dbReference>
<keyword evidence="1" id="KW-0540">Nuclease</keyword>
<evidence type="ECO:0000256" key="7">
    <source>
        <dbReference type="ARBA" id="ARBA00022840"/>
    </source>
</evidence>
<evidence type="ECO:0000256" key="6">
    <source>
        <dbReference type="ARBA" id="ARBA00022839"/>
    </source>
</evidence>
<dbReference type="KEGG" id="tpty:NCTC11468_00855"/>
<proteinExistence type="predicted"/>
<evidence type="ECO:0000256" key="3">
    <source>
        <dbReference type="ARBA" id="ARBA00022763"/>
    </source>
</evidence>
<reference evidence="10 11" key="1">
    <citation type="submission" date="2018-06" db="EMBL/GenBank/DDBJ databases">
        <authorList>
            <consortium name="Pathogen Informatics"/>
            <person name="Doyle S."/>
        </authorList>
    </citation>
    <scope>NUCLEOTIDE SEQUENCE [LARGE SCALE GENOMIC DNA]</scope>
    <source>
        <strain evidence="10 11">NCTC11468</strain>
    </source>
</reference>
<evidence type="ECO:0000256" key="9">
    <source>
        <dbReference type="ARBA" id="ARBA00023204"/>
    </source>
</evidence>
<keyword evidence="9" id="KW-0234">DNA repair</keyword>
<dbReference type="Proteomes" id="UP000248758">
    <property type="component" value="Chromosome 1"/>
</dbReference>
<keyword evidence="8" id="KW-0238">DNA-binding</keyword>
<evidence type="ECO:0000256" key="5">
    <source>
        <dbReference type="ARBA" id="ARBA00022806"/>
    </source>
</evidence>
<gene>
    <name evidence="10" type="primary">recC_1</name>
    <name evidence="10" type="ORF">NCTC11468_00855</name>
</gene>
<dbReference type="FunFam" id="1.10.10.160:FF:000003">
    <property type="entry name" value="RecBCD enzyme subunit RecC"/>
    <property type="match status" value="1"/>
</dbReference>
<dbReference type="EC" id="3.1.11.5" evidence="10"/>
<keyword evidence="3" id="KW-0227">DNA damage</keyword>
<name>A0A2X5SAU2_9GAMM</name>
<dbReference type="Pfam" id="PF04257">
    <property type="entry name" value="Exonuc_V_gamma"/>
    <property type="match status" value="1"/>
</dbReference>
<keyword evidence="7" id="KW-0067">ATP-binding</keyword>
<evidence type="ECO:0000313" key="11">
    <source>
        <dbReference type="Proteomes" id="UP000248758"/>
    </source>
</evidence>
<dbReference type="EMBL" id="LS483499">
    <property type="protein sequence ID" value="SQK72684.1"/>
    <property type="molecule type" value="Genomic_DNA"/>
</dbReference>
<dbReference type="GO" id="GO:0006310">
    <property type="term" value="P:DNA recombination"/>
    <property type="evidence" value="ECO:0007669"/>
    <property type="project" value="TreeGrafter"/>
</dbReference>
<keyword evidence="6" id="KW-0269">Exonuclease</keyword>
<evidence type="ECO:0000256" key="2">
    <source>
        <dbReference type="ARBA" id="ARBA00022741"/>
    </source>
</evidence>
<dbReference type="AlphaFoldDB" id="A0A2X5SAU2"/>
<dbReference type="Gene3D" id="3.40.50.10930">
    <property type="match status" value="1"/>
</dbReference>
<dbReference type="GO" id="GO:0008854">
    <property type="term" value="F:exodeoxyribonuclease V activity"/>
    <property type="evidence" value="ECO:0007669"/>
    <property type="project" value="UniProtKB-EC"/>
</dbReference>